<dbReference type="Proteomes" id="UP000054032">
    <property type="component" value="Unassembled WGS sequence"/>
</dbReference>
<dbReference type="STRING" id="930090.W6Z3S0"/>
<dbReference type="RefSeq" id="XP_007689072.1">
    <property type="nucleotide sequence ID" value="XM_007690882.1"/>
</dbReference>
<dbReference type="GeneID" id="19121091"/>
<keyword evidence="3" id="KW-1185">Reference proteome</keyword>
<proteinExistence type="predicted"/>
<protein>
    <submittedName>
        <fullName evidence="2">Uncharacterized protein</fullName>
    </submittedName>
</protein>
<dbReference type="KEGG" id="bor:COCMIDRAFT_27266"/>
<feature type="region of interest" description="Disordered" evidence="1">
    <location>
        <begin position="1"/>
        <end position="61"/>
    </location>
</feature>
<gene>
    <name evidence="2" type="ORF">COCMIDRAFT_27266</name>
</gene>
<accession>W6Z3S0</accession>
<name>W6Z3S0_COCMI</name>
<dbReference type="EMBL" id="KI964005">
    <property type="protein sequence ID" value="EUC44388.1"/>
    <property type="molecule type" value="Genomic_DNA"/>
</dbReference>
<dbReference type="HOGENOM" id="CLU_324651_0_0_1"/>
<dbReference type="eggNOG" id="ENOG502S31X">
    <property type="taxonomic scope" value="Eukaryota"/>
</dbReference>
<evidence type="ECO:0000313" key="3">
    <source>
        <dbReference type="Proteomes" id="UP000054032"/>
    </source>
</evidence>
<evidence type="ECO:0000313" key="2">
    <source>
        <dbReference type="EMBL" id="EUC44388.1"/>
    </source>
</evidence>
<reference evidence="2 3" key="1">
    <citation type="journal article" date="2013" name="PLoS Genet.">
        <title>Comparative genome structure, secondary metabolite, and effector coding capacity across Cochliobolus pathogens.</title>
        <authorList>
            <person name="Condon B.J."/>
            <person name="Leng Y."/>
            <person name="Wu D."/>
            <person name="Bushley K.E."/>
            <person name="Ohm R.A."/>
            <person name="Otillar R."/>
            <person name="Martin J."/>
            <person name="Schackwitz W."/>
            <person name="Grimwood J."/>
            <person name="MohdZainudin N."/>
            <person name="Xue C."/>
            <person name="Wang R."/>
            <person name="Manning V.A."/>
            <person name="Dhillon B."/>
            <person name="Tu Z.J."/>
            <person name="Steffenson B.J."/>
            <person name="Salamov A."/>
            <person name="Sun H."/>
            <person name="Lowry S."/>
            <person name="LaButti K."/>
            <person name="Han J."/>
            <person name="Copeland A."/>
            <person name="Lindquist E."/>
            <person name="Barry K."/>
            <person name="Schmutz J."/>
            <person name="Baker S.E."/>
            <person name="Ciuffetti L.M."/>
            <person name="Grigoriev I.V."/>
            <person name="Zhong S."/>
            <person name="Turgeon B.G."/>
        </authorList>
    </citation>
    <scope>NUCLEOTIDE SEQUENCE [LARGE SCALE GENOMIC DNA]</scope>
    <source>
        <strain evidence="2 3">ATCC 44560</strain>
    </source>
</reference>
<feature type="compositionally biased region" description="Basic and acidic residues" evidence="1">
    <location>
        <begin position="49"/>
        <end position="61"/>
    </location>
</feature>
<sequence>MAPNLRAKGSAQGQRIVAGNGNKRKRDGTSNLQSNTVPKKRKGKSMDVVPDKPTDGQKATDNETIMKEFRIAFHPRKYCPKRPEDVPEEHQTKFQHIQQLGRMIYDSYAVQPRPDITNKPWELENKRRATRVSEKAVESRDDNQNEGTWRMALENRIFERFEIEVACAANGCGNPMESNSRTKTLEERQKHRSACQCEPLSKQYSILGTGLTKIFSTRIGERSVIQNDPENHRRIEMQPDRIFGLRTTDAMEKILQRPHNSHLEEDPEIDGLLNRLTISCNPDSVMEAKSLKGRSSFRDIELQTAVPIRNHLYLQLKLQEDEFNRMQVPGGPLSWFLAYIGEMWRVYGCYITKSNPDDLPNYKQKVILLWEGSITGYDEALQLVLIVDYIVDWARDIFRPSIIRQLKSVVDKGSRSSYTIIEEPDILSIPGYANSWYGDGPAITIGGAETNLVTKESAFDAIDSTIGTSLQPLFKSIGKHVDVRVWECAKYEARVRGLYITGNDTATSEHLTNTGYQRLETVSMSRCWFLLPHAQDIKTIEQAWTGSQEIQGMHDLSPQRILISLYLQYRKDGDGMLIRELTYLALTESVARKIWVLEKMVERHELIASADELGLKLREAWASSNENYFQRYATSQTTVLCATASDFDRMSDRVVLGFHDSRETTNYARRLNSFIENTCENKRAQLYKIYATCFRYTKTVHSLTVEPRCSLDPTQACVFVNTEAMRTGICAYITNAESEQFNETCVIRHLIRMVVVIWDCEWSDGEKVLYPTRSWDSSQILLWIVSDPQWDLYISIKPTLTMPGINRVHKCLAWFRKVLLRHEYGTGTCEGYYRGDYRNIQHDIQEACKKCDFKVDYSSDPRNFKFCDEDFMPE</sequence>
<dbReference type="OrthoDB" id="3538597at2759"/>
<organism evidence="2 3">
    <name type="scientific">Bipolaris oryzae ATCC 44560</name>
    <dbReference type="NCBI Taxonomy" id="930090"/>
    <lineage>
        <taxon>Eukaryota</taxon>
        <taxon>Fungi</taxon>
        <taxon>Dikarya</taxon>
        <taxon>Ascomycota</taxon>
        <taxon>Pezizomycotina</taxon>
        <taxon>Dothideomycetes</taxon>
        <taxon>Pleosporomycetidae</taxon>
        <taxon>Pleosporales</taxon>
        <taxon>Pleosporineae</taxon>
        <taxon>Pleosporaceae</taxon>
        <taxon>Bipolaris</taxon>
    </lineage>
</organism>
<evidence type="ECO:0000256" key="1">
    <source>
        <dbReference type="SAM" id="MobiDB-lite"/>
    </source>
</evidence>
<dbReference type="AlphaFoldDB" id="W6Z3S0"/>